<sequence>MNATRIELNEPRVIIVISNVSVMGWPESSMNDAIIRGVQHIKNARTKILAFLAILVGRSFVAVVAVR</sequence>
<evidence type="ECO:0000256" key="1">
    <source>
        <dbReference type="SAM" id="Phobius"/>
    </source>
</evidence>
<keyword evidence="1" id="KW-0472">Membrane</keyword>
<reference evidence="2" key="1">
    <citation type="submission" date="2018-10" db="EMBL/GenBank/DDBJ databases">
        <title>Hidden diversity of soil giant viruses.</title>
        <authorList>
            <person name="Schulz F."/>
            <person name="Alteio L."/>
            <person name="Goudeau D."/>
            <person name="Ryan E.M."/>
            <person name="Malmstrom R.R."/>
            <person name="Blanchard J."/>
            <person name="Woyke T."/>
        </authorList>
    </citation>
    <scope>NUCLEOTIDE SEQUENCE</scope>
    <source>
        <strain evidence="2">HYV1</strain>
    </source>
</reference>
<accession>A0A3G5A654</accession>
<evidence type="ECO:0000313" key="2">
    <source>
        <dbReference type="EMBL" id="AYV82658.1"/>
    </source>
</evidence>
<gene>
    <name evidence="2" type="ORF">Hyperionvirus2_26</name>
</gene>
<keyword evidence="1" id="KW-0812">Transmembrane</keyword>
<proteinExistence type="predicted"/>
<name>A0A3G5A654_9VIRU</name>
<protein>
    <submittedName>
        <fullName evidence="2">Uncharacterized protein</fullName>
    </submittedName>
</protein>
<keyword evidence="1" id="KW-1133">Transmembrane helix</keyword>
<feature type="transmembrane region" description="Helical" evidence="1">
    <location>
        <begin position="48"/>
        <end position="66"/>
    </location>
</feature>
<dbReference type="EMBL" id="MK072384">
    <property type="protein sequence ID" value="AYV82658.1"/>
    <property type="molecule type" value="Genomic_DNA"/>
</dbReference>
<organism evidence="2">
    <name type="scientific">Hyperionvirus sp</name>
    <dbReference type="NCBI Taxonomy" id="2487770"/>
    <lineage>
        <taxon>Viruses</taxon>
        <taxon>Varidnaviria</taxon>
        <taxon>Bamfordvirae</taxon>
        <taxon>Nucleocytoviricota</taxon>
        <taxon>Megaviricetes</taxon>
        <taxon>Imitervirales</taxon>
        <taxon>Mimiviridae</taxon>
        <taxon>Klosneuvirinae</taxon>
    </lineage>
</organism>